<reference evidence="1" key="1">
    <citation type="journal article" date="2020" name="Fungal Divers.">
        <title>Resolving the Mortierellaceae phylogeny through synthesis of multi-gene phylogenetics and phylogenomics.</title>
        <authorList>
            <person name="Vandepol N."/>
            <person name="Liber J."/>
            <person name="Desiro A."/>
            <person name="Na H."/>
            <person name="Kennedy M."/>
            <person name="Barry K."/>
            <person name="Grigoriev I.V."/>
            <person name="Miller A.N."/>
            <person name="O'Donnell K."/>
            <person name="Stajich J.E."/>
            <person name="Bonito G."/>
        </authorList>
    </citation>
    <scope>NUCLEOTIDE SEQUENCE</scope>
    <source>
        <strain evidence="1">KOD948</strain>
    </source>
</reference>
<dbReference type="Gene3D" id="2.120.10.30">
    <property type="entry name" value="TolB, C-terminal domain"/>
    <property type="match status" value="1"/>
</dbReference>
<dbReference type="PANTHER" id="PTHR11799">
    <property type="entry name" value="PARAOXONASE"/>
    <property type="match status" value="1"/>
</dbReference>
<dbReference type="EMBL" id="JAAAJA010000039">
    <property type="protein sequence ID" value="KAG0265032.1"/>
    <property type="molecule type" value="Genomic_DNA"/>
</dbReference>
<dbReference type="OrthoDB" id="5307922at2759"/>
<dbReference type="InterPro" id="IPR011042">
    <property type="entry name" value="6-blade_b-propeller_TolB-like"/>
</dbReference>
<gene>
    <name evidence="1" type="ORF">BG011_005599</name>
</gene>
<evidence type="ECO:0000313" key="1">
    <source>
        <dbReference type="EMBL" id="KAG0265032.1"/>
    </source>
</evidence>
<dbReference type="AlphaFoldDB" id="A0A9P6QFE1"/>
<dbReference type="PANTHER" id="PTHR11799:SF12">
    <property type="entry name" value="PARAOXONASE-RELATED"/>
    <property type="match status" value="1"/>
</dbReference>
<sequence>MENCQRVSGPSFCEDVKVQRDLRLGFLACDPAVKYRNYAVNVFNESLFAESKENGALWVYDLRKPGSSAEKLVIQGFNGPFHPSGISIAPSVRDATSTRIVILAVNHVPFEMPRIEVLYYYHARKNLVYKKTIVSEHFYAAHKIMASSSPSVHQIDDTPSFFVTNDHGFNLTDWRREYEEKYSLPAASLVYYDARADKVQEAVRWLQMPSGLVEFNELPGSFWIAQAKSGSLDLYTNNMTVSPEHHGQTMLSVDNGEPITAVWPRLKNEATLPTGMVIVGIDSDPESKNMVLVSQPKWDAYVQLARERLNQDQDQDQDRIESKSTRTGFVISVAESYGVRYSHSSIELPPKRSGRYSYHYLMVSHDGSEFGTPSGIAHAGVDDKKMSRVLVSGQYERGFLDCNLRRPNDMLNKPRRYWNPERGTVEWLLRAVKRTFL</sequence>
<evidence type="ECO:0000313" key="2">
    <source>
        <dbReference type="Proteomes" id="UP000726737"/>
    </source>
</evidence>
<comment type="caution">
    <text evidence="1">The sequence shown here is derived from an EMBL/GenBank/DDBJ whole genome shotgun (WGS) entry which is preliminary data.</text>
</comment>
<accession>A0A9P6QFE1</accession>
<name>A0A9P6QFE1_9FUNG</name>
<protein>
    <submittedName>
        <fullName evidence="1">Uncharacterized protein</fullName>
    </submittedName>
</protein>
<proteinExistence type="predicted"/>
<dbReference type="Proteomes" id="UP000726737">
    <property type="component" value="Unassembled WGS sequence"/>
</dbReference>
<organism evidence="1 2">
    <name type="scientific">Mortierella polycephala</name>
    <dbReference type="NCBI Taxonomy" id="41804"/>
    <lineage>
        <taxon>Eukaryota</taxon>
        <taxon>Fungi</taxon>
        <taxon>Fungi incertae sedis</taxon>
        <taxon>Mucoromycota</taxon>
        <taxon>Mortierellomycotina</taxon>
        <taxon>Mortierellomycetes</taxon>
        <taxon>Mortierellales</taxon>
        <taxon>Mortierellaceae</taxon>
        <taxon>Mortierella</taxon>
    </lineage>
</organism>
<keyword evidence="2" id="KW-1185">Reference proteome</keyword>
<dbReference type="InterPro" id="IPR051288">
    <property type="entry name" value="Serum_paraoxonase/arylesterase"/>
</dbReference>